<feature type="compositionally biased region" description="Basic and acidic residues" evidence="5">
    <location>
        <begin position="53"/>
        <end position="65"/>
    </location>
</feature>
<feature type="domain" description="RNA polymerase sigma factor 70 region 4 type 2" evidence="6">
    <location>
        <begin position="199"/>
        <end position="250"/>
    </location>
</feature>
<dbReference type="PANTHER" id="PTHR43133:SF64">
    <property type="entry name" value="ECF SIGMA FACTOR"/>
    <property type="match status" value="1"/>
</dbReference>
<organism evidence="7 8">
    <name type="scientific">Lysobacter enzymogenes</name>
    <dbReference type="NCBI Taxonomy" id="69"/>
    <lineage>
        <taxon>Bacteria</taxon>
        <taxon>Pseudomonadati</taxon>
        <taxon>Pseudomonadota</taxon>
        <taxon>Gammaproteobacteria</taxon>
        <taxon>Lysobacterales</taxon>
        <taxon>Lysobacteraceae</taxon>
        <taxon>Lysobacter</taxon>
    </lineage>
</organism>
<dbReference type="GO" id="GO:0016987">
    <property type="term" value="F:sigma factor activity"/>
    <property type="evidence" value="ECO:0007669"/>
    <property type="project" value="UniProtKB-KW"/>
</dbReference>
<dbReference type="Proteomes" id="UP000218824">
    <property type="component" value="Chromosome"/>
</dbReference>
<proteinExistence type="inferred from homology"/>
<evidence type="ECO:0000259" key="6">
    <source>
        <dbReference type="Pfam" id="PF08281"/>
    </source>
</evidence>
<evidence type="ECO:0000313" key="7">
    <source>
        <dbReference type="EMBL" id="BAV96777.1"/>
    </source>
</evidence>
<keyword evidence="3" id="KW-0731">Sigma factor</keyword>
<dbReference type="NCBIfam" id="NF006550">
    <property type="entry name" value="PRK09047.1"/>
    <property type="match status" value="1"/>
</dbReference>
<keyword evidence="2" id="KW-0805">Transcription regulation</keyword>
<sequence length="258" mass="29431">MLQPPAARILEAVSVEPDPLPPNDPLEHRYDARRPERARPSAGEADAPAEQTQRWRADAVERTDERMDEDPRDDALASLPEPDPAPARLPASLEEFLAGLGTRAFRFAELGLRHREDALDAVQDAMMKMLGYRERPPQEWTPLFWSILRSRIVDVQRRRAFRLRWLLPAARGDDDAPADWADDGPDPQRTHDGREAYGRLAQALQKLPRRQREAFSLRVLEELDVATTARAMGCSEGAVKTHLSRAREALQRQLEEWR</sequence>
<evidence type="ECO:0000256" key="2">
    <source>
        <dbReference type="ARBA" id="ARBA00023015"/>
    </source>
</evidence>
<accession>A0AAU9APZ5</accession>
<dbReference type="CDD" id="cd06171">
    <property type="entry name" value="Sigma70_r4"/>
    <property type="match status" value="1"/>
</dbReference>
<dbReference type="Pfam" id="PF08281">
    <property type="entry name" value="Sigma70_r4_2"/>
    <property type="match status" value="1"/>
</dbReference>
<dbReference type="Gene3D" id="1.10.10.10">
    <property type="entry name" value="Winged helix-like DNA-binding domain superfamily/Winged helix DNA-binding domain"/>
    <property type="match status" value="1"/>
</dbReference>
<dbReference type="InterPro" id="IPR039425">
    <property type="entry name" value="RNA_pol_sigma-70-like"/>
</dbReference>
<dbReference type="SUPFAM" id="SSF88659">
    <property type="entry name" value="Sigma3 and sigma4 domains of RNA polymerase sigma factors"/>
    <property type="match status" value="1"/>
</dbReference>
<dbReference type="AlphaFoldDB" id="A0AAU9APZ5"/>
<feature type="region of interest" description="Disordered" evidence="5">
    <location>
        <begin position="12"/>
        <end position="88"/>
    </location>
</feature>
<dbReference type="GO" id="GO:0006352">
    <property type="term" value="P:DNA-templated transcription initiation"/>
    <property type="evidence" value="ECO:0007669"/>
    <property type="project" value="InterPro"/>
</dbReference>
<keyword evidence="4" id="KW-0804">Transcription</keyword>
<dbReference type="Gene3D" id="1.10.1740.10">
    <property type="match status" value="1"/>
</dbReference>
<feature type="region of interest" description="Disordered" evidence="5">
    <location>
        <begin position="174"/>
        <end position="193"/>
    </location>
</feature>
<dbReference type="InterPro" id="IPR013325">
    <property type="entry name" value="RNA_pol_sigma_r2"/>
</dbReference>
<name>A0AAU9APZ5_LYSEN</name>
<gene>
    <name evidence="7" type="ORF">LEN_1290</name>
</gene>
<feature type="compositionally biased region" description="Basic and acidic residues" evidence="5">
    <location>
        <begin position="25"/>
        <end position="39"/>
    </location>
</feature>
<dbReference type="EMBL" id="AP014940">
    <property type="protein sequence ID" value="BAV96777.1"/>
    <property type="molecule type" value="Genomic_DNA"/>
</dbReference>
<comment type="similarity">
    <text evidence="1">Belongs to the sigma-70 factor family. ECF subfamily.</text>
</comment>
<reference evidence="7 8" key="1">
    <citation type="journal article" date="2017" name="DNA Res.">
        <title>Complete genome sequence and expression profile of the commercial lytic enzyme producer Lysobacter enzymogenes M497-1.</title>
        <authorList>
            <person name="Takami H."/>
            <person name="Toyoda A."/>
            <person name="Uchiyama I."/>
            <person name="Itoh T."/>
            <person name="Takaki Y."/>
            <person name="Arai W."/>
            <person name="Nishi S."/>
            <person name="Kawai M."/>
            <person name="Shinya K."/>
            <person name="Ikeda H."/>
        </authorList>
    </citation>
    <scope>NUCLEOTIDE SEQUENCE [LARGE SCALE GENOMIC DNA]</scope>
    <source>
        <strain evidence="7 8">M497-1</strain>
    </source>
</reference>
<feature type="compositionally biased region" description="Acidic residues" evidence="5">
    <location>
        <begin position="175"/>
        <end position="185"/>
    </location>
</feature>
<evidence type="ECO:0000256" key="1">
    <source>
        <dbReference type="ARBA" id="ARBA00010641"/>
    </source>
</evidence>
<dbReference type="InterPro" id="IPR013324">
    <property type="entry name" value="RNA_pol_sigma_r3/r4-like"/>
</dbReference>
<dbReference type="KEGG" id="lem:LEN_1290"/>
<protein>
    <submittedName>
        <fullName evidence="7">RNA polymerase factor sigma-70</fullName>
    </submittedName>
</protein>
<dbReference type="InterPro" id="IPR036388">
    <property type="entry name" value="WH-like_DNA-bd_sf"/>
</dbReference>
<dbReference type="InterPro" id="IPR013249">
    <property type="entry name" value="RNA_pol_sigma70_r4_t2"/>
</dbReference>
<dbReference type="InterPro" id="IPR014284">
    <property type="entry name" value="RNA_pol_sigma-70_dom"/>
</dbReference>
<dbReference type="PANTHER" id="PTHR43133">
    <property type="entry name" value="RNA POLYMERASE ECF-TYPE SIGMA FACTO"/>
    <property type="match status" value="1"/>
</dbReference>
<dbReference type="GO" id="GO:0003677">
    <property type="term" value="F:DNA binding"/>
    <property type="evidence" value="ECO:0007669"/>
    <property type="project" value="InterPro"/>
</dbReference>
<evidence type="ECO:0000256" key="4">
    <source>
        <dbReference type="ARBA" id="ARBA00023163"/>
    </source>
</evidence>
<dbReference type="NCBIfam" id="TIGR02937">
    <property type="entry name" value="sigma70-ECF"/>
    <property type="match status" value="1"/>
</dbReference>
<evidence type="ECO:0000256" key="3">
    <source>
        <dbReference type="ARBA" id="ARBA00023082"/>
    </source>
</evidence>
<evidence type="ECO:0000256" key="5">
    <source>
        <dbReference type="SAM" id="MobiDB-lite"/>
    </source>
</evidence>
<evidence type="ECO:0000313" key="8">
    <source>
        <dbReference type="Proteomes" id="UP000218824"/>
    </source>
</evidence>
<dbReference type="SUPFAM" id="SSF88946">
    <property type="entry name" value="Sigma2 domain of RNA polymerase sigma factors"/>
    <property type="match status" value="1"/>
</dbReference>